<dbReference type="EMBL" id="BOPH01000129">
    <property type="protein sequence ID" value="GIJ74047.1"/>
    <property type="molecule type" value="Genomic_DNA"/>
</dbReference>
<name>A0A8J4A3V6_9ACTN</name>
<evidence type="ECO:0000313" key="2">
    <source>
        <dbReference type="Proteomes" id="UP000635606"/>
    </source>
</evidence>
<dbReference type="AlphaFoldDB" id="A0A8J4A3V6"/>
<dbReference type="Proteomes" id="UP000635606">
    <property type="component" value="Unassembled WGS sequence"/>
</dbReference>
<keyword evidence="2" id="KW-1185">Reference proteome</keyword>
<evidence type="ECO:0000313" key="1">
    <source>
        <dbReference type="EMBL" id="GIJ74047.1"/>
    </source>
</evidence>
<organism evidence="1 2">
    <name type="scientific">Virgisporangium ochraceum</name>
    <dbReference type="NCBI Taxonomy" id="65505"/>
    <lineage>
        <taxon>Bacteria</taxon>
        <taxon>Bacillati</taxon>
        <taxon>Actinomycetota</taxon>
        <taxon>Actinomycetes</taxon>
        <taxon>Micromonosporales</taxon>
        <taxon>Micromonosporaceae</taxon>
        <taxon>Virgisporangium</taxon>
    </lineage>
</organism>
<accession>A0A8J4A3V6</accession>
<comment type="caution">
    <text evidence="1">The sequence shown here is derived from an EMBL/GenBank/DDBJ whole genome shotgun (WGS) entry which is preliminary data.</text>
</comment>
<gene>
    <name evidence="1" type="ORF">Voc01_089640</name>
</gene>
<reference evidence="1" key="1">
    <citation type="submission" date="2021-01" db="EMBL/GenBank/DDBJ databases">
        <title>Whole genome shotgun sequence of Virgisporangium ochraceum NBRC 16418.</title>
        <authorList>
            <person name="Komaki H."/>
            <person name="Tamura T."/>
        </authorList>
    </citation>
    <scope>NUCLEOTIDE SEQUENCE</scope>
    <source>
        <strain evidence="1">NBRC 16418</strain>
    </source>
</reference>
<sequence>MVPAINVGGAVTMKEADRFPCHGDVTVRIAERPSVHLQSGRVRIPAGRAGIASDDGALVGCTTLVRTAALRPAL</sequence>
<protein>
    <submittedName>
        <fullName evidence="1">Uncharacterized protein</fullName>
    </submittedName>
</protein>
<proteinExistence type="predicted"/>